<sequence>MTRIRVFLWVGLGSALAFTIDKTPNTTTMAAIMIGAGIALSAHWALERRA</sequence>
<evidence type="ECO:0000313" key="3">
    <source>
        <dbReference type="Proteomes" id="UP000256988"/>
    </source>
</evidence>
<proteinExistence type="predicted"/>
<protein>
    <submittedName>
        <fullName evidence="2">Uncharacterized protein</fullName>
    </submittedName>
</protein>
<reference evidence="2 3" key="1">
    <citation type="submission" date="2018-07" db="EMBL/GenBank/DDBJ databases">
        <title>Genome sequencing of rice bacterial endophytes.</title>
        <authorList>
            <person name="Venturi V."/>
        </authorList>
    </citation>
    <scope>NUCLEOTIDE SEQUENCE [LARGE SCALE GENOMIC DNA]</scope>
    <source>
        <strain evidence="2 3">AG1002</strain>
    </source>
</reference>
<dbReference type="RefSeq" id="WP_181902086.1">
    <property type="nucleotide sequence ID" value="NZ_QRDL01000011.1"/>
</dbReference>
<evidence type="ECO:0000256" key="1">
    <source>
        <dbReference type="SAM" id="Phobius"/>
    </source>
</evidence>
<name>A0A3D9E799_ECTOL</name>
<evidence type="ECO:0000313" key="2">
    <source>
        <dbReference type="EMBL" id="REC98887.1"/>
    </source>
</evidence>
<organism evidence="2 3">
    <name type="scientific">Ectopseudomonas oleovorans</name>
    <name type="common">Pseudomonas oleovorans</name>
    <dbReference type="NCBI Taxonomy" id="301"/>
    <lineage>
        <taxon>Bacteria</taxon>
        <taxon>Pseudomonadati</taxon>
        <taxon>Pseudomonadota</taxon>
        <taxon>Gammaproteobacteria</taxon>
        <taxon>Pseudomonadales</taxon>
        <taxon>Pseudomonadaceae</taxon>
        <taxon>Ectopseudomonas</taxon>
    </lineage>
</organism>
<feature type="transmembrane region" description="Helical" evidence="1">
    <location>
        <begin position="27"/>
        <end position="46"/>
    </location>
</feature>
<dbReference type="EMBL" id="QRDL01000011">
    <property type="protein sequence ID" value="REC98887.1"/>
    <property type="molecule type" value="Genomic_DNA"/>
</dbReference>
<dbReference type="Proteomes" id="UP000256988">
    <property type="component" value="Unassembled WGS sequence"/>
</dbReference>
<gene>
    <name evidence="2" type="ORF">DFO60_4840</name>
</gene>
<keyword evidence="1" id="KW-0812">Transmembrane</keyword>
<keyword evidence="1" id="KW-0472">Membrane</keyword>
<accession>A0A3D9E799</accession>
<comment type="caution">
    <text evidence="2">The sequence shown here is derived from an EMBL/GenBank/DDBJ whole genome shotgun (WGS) entry which is preliminary data.</text>
</comment>
<dbReference type="AlphaFoldDB" id="A0A3D9E799"/>
<keyword evidence="1" id="KW-1133">Transmembrane helix</keyword>